<sequence>MSEKKHVTLPITGMTCAACSSRIEKVLNKMDGVEANVNLEMEKRRLRTIQPS</sequence>
<proteinExistence type="predicted"/>
<dbReference type="CDD" id="cd00371">
    <property type="entry name" value="HMA"/>
    <property type="match status" value="1"/>
</dbReference>
<gene>
    <name evidence="3" type="ORF">B4119_2021</name>
</gene>
<dbReference type="SUPFAM" id="SSF55008">
    <property type="entry name" value="HMA, heavy metal-associated domain"/>
    <property type="match status" value="1"/>
</dbReference>
<dbReference type="GO" id="GO:0046872">
    <property type="term" value="F:metal ion binding"/>
    <property type="evidence" value="ECO:0007669"/>
    <property type="project" value="UniProtKB-KW"/>
</dbReference>
<evidence type="ECO:0000313" key="4">
    <source>
        <dbReference type="Proteomes" id="UP000075455"/>
    </source>
</evidence>
<evidence type="ECO:0000256" key="1">
    <source>
        <dbReference type="ARBA" id="ARBA00022723"/>
    </source>
</evidence>
<dbReference type="InterPro" id="IPR006121">
    <property type="entry name" value="HMA_dom"/>
</dbReference>
<dbReference type="PROSITE" id="PS01047">
    <property type="entry name" value="HMA_1"/>
    <property type="match status" value="1"/>
</dbReference>
<keyword evidence="1" id="KW-0479">Metal-binding</keyword>
<dbReference type="Gene3D" id="3.30.70.100">
    <property type="match status" value="1"/>
</dbReference>
<dbReference type="GO" id="GO:0016787">
    <property type="term" value="F:hydrolase activity"/>
    <property type="evidence" value="ECO:0007669"/>
    <property type="project" value="UniProtKB-KW"/>
</dbReference>
<reference evidence="3 4" key="1">
    <citation type="submission" date="2016-01" db="EMBL/GenBank/DDBJ databases">
        <title>Draft Genome Sequences of Seven Thermophilic Sporeformers Isolated from Foods.</title>
        <authorList>
            <person name="Berendsen E.M."/>
            <person name="Wells-Bennik M.H."/>
            <person name="Krawcyk A.O."/>
            <person name="De Jong A."/>
            <person name="Holsappel S."/>
            <person name="Eijlander R.T."/>
            <person name="Kuipers O.P."/>
        </authorList>
    </citation>
    <scope>NUCLEOTIDE SEQUENCE [LARGE SCALE GENOMIC DNA]</scope>
    <source>
        <strain evidence="3 4">B4119</strain>
    </source>
</reference>
<dbReference type="InterPro" id="IPR017969">
    <property type="entry name" value="Heavy-metal-associated_CS"/>
</dbReference>
<organism evidence="3 4">
    <name type="scientific">Saccharococcus caldoxylosilyticus</name>
    <dbReference type="NCBI Taxonomy" id="81408"/>
    <lineage>
        <taxon>Bacteria</taxon>
        <taxon>Bacillati</taxon>
        <taxon>Bacillota</taxon>
        <taxon>Bacilli</taxon>
        <taxon>Bacillales</taxon>
        <taxon>Anoxybacillaceae</taxon>
        <taxon>Saccharococcus</taxon>
    </lineage>
</organism>
<protein>
    <submittedName>
        <fullName evidence="3">Heavy metal-transporting ATPase</fullName>
        <ecNumber evidence="3">3.6.3.4</ecNumber>
    </submittedName>
</protein>
<name>A0A150LB63_9BACL</name>
<dbReference type="EMBL" id="LQYS01000096">
    <property type="protein sequence ID" value="KYD09583.1"/>
    <property type="molecule type" value="Genomic_DNA"/>
</dbReference>
<evidence type="ECO:0000259" key="2">
    <source>
        <dbReference type="PROSITE" id="PS50846"/>
    </source>
</evidence>
<keyword evidence="3" id="KW-0378">Hydrolase</keyword>
<dbReference type="Proteomes" id="UP000075455">
    <property type="component" value="Unassembled WGS sequence"/>
</dbReference>
<accession>A0A150LB63</accession>
<comment type="caution">
    <text evidence="3">The sequence shown here is derived from an EMBL/GenBank/DDBJ whole genome shotgun (WGS) entry which is preliminary data.</text>
</comment>
<dbReference type="InterPro" id="IPR036163">
    <property type="entry name" value="HMA_dom_sf"/>
</dbReference>
<dbReference type="PATRIC" id="fig|81408.3.peg.706"/>
<dbReference type="STRING" id="81408.B4119_2021"/>
<dbReference type="AlphaFoldDB" id="A0A150LB63"/>
<evidence type="ECO:0000313" key="3">
    <source>
        <dbReference type="EMBL" id="KYD09583.1"/>
    </source>
</evidence>
<dbReference type="PROSITE" id="PS50846">
    <property type="entry name" value="HMA_2"/>
    <property type="match status" value="1"/>
</dbReference>
<dbReference type="Pfam" id="PF00403">
    <property type="entry name" value="HMA"/>
    <property type="match status" value="1"/>
</dbReference>
<dbReference type="EC" id="3.6.3.4" evidence="3"/>
<feature type="domain" description="HMA" evidence="2">
    <location>
        <begin position="5"/>
        <end position="52"/>
    </location>
</feature>